<dbReference type="AlphaFoldDB" id="A0A9J5XJZ5"/>
<protein>
    <submittedName>
        <fullName evidence="1">Uncharacterized protein</fullName>
    </submittedName>
</protein>
<accession>A0A9J5XJZ5</accession>
<dbReference type="Proteomes" id="UP000824120">
    <property type="component" value="Chromosome 9"/>
</dbReference>
<sequence length="91" mass="10051">MGWVDLRDSGRWVRRLVGMGAQVVAGIADNMWNKALVALGKLLKVLGVSRVNLGGRRRLVVEWEVQCKVEAKKAAYIKLAEECVGEEEAEA</sequence>
<comment type="caution">
    <text evidence="1">The sequence shown here is derived from an EMBL/GenBank/DDBJ whole genome shotgun (WGS) entry which is preliminary data.</text>
</comment>
<organism evidence="1 2">
    <name type="scientific">Solanum commersonii</name>
    <name type="common">Commerson's wild potato</name>
    <name type="synonym">Commerson's nightshade</name>
    <dbReference type="NCBI Taxonomy" id="4109"/>
    <lineage>
        <taxon>Eukaryota</taxon>
        <taxon>Viridiplantae</taxon>
        <taxon>Streptophyta</taxon>
        <taxon>Embryophyta</taxon>
        <taxon>Tracheophyta</taxon>
        <taxon>Spermatophyta</taxon>
        <taxon>Magnoliopsida</taxon>
        <taxon>eudicotyledons</taxon>
        <taxon>Gunneridae</taxon>
        <taxon>Pentapetalae</taxon>
        <taxon>asterids</taxon>
        <taxon>lamiids</taxon>
        <taxon>Solanales</taxon>
        <taxon>Solanaceae</taxon>
        <taxon>Solanoideae</taxon>
        <taxon>Solaneae</taxon>
        <taxon>Solanum</taxon>
    </lineage>
</organism>
<dbReference type="EMBL" id="JACXVP010000009">
    <property type="protein sequence ID" value="KAG5588609.1"/>
    <property type="molecule type" value="Genomic_DNA"/>
</dbReference>
<reference evidence="1 2" key="1">
    <citation type="submission" date="2020-09" db="EMBL/GenBank/DDBJ databases">
        <title>De no assembly of potato wild relative species, Solanum commersonii.</title>
        <authorList>
            <person name="Cho K."/>
        </authorList>
    </citation>
    <scope>NUCLEOTIDE SEQUENCE [LARGE SCALE GENOMIC DNA]</scope>
    <source>
        <strain evidence="1">LZ3.2</strain>
        <tissue evidence="1">Leaf</tissue>
    </source>
</reference>
<name>A0A9J5XJZ5_SOLCO</name>
<gene>
    <name evidence="1" type="ORF">H5410_049043</name>
</gene>
<evidence type="ECO:0000313" key="1">
    <source>
        <dbReference type="EMBL" id="KAG5588609.1"/>
    </source>
</evidence>
<proteinExistence type="predicted"/>
<evidence type="ECO:0000313" key="2">
    <source>
        <dbReference type="Proteomes" id="UP000824120"/>
    </source>
</evidence>
<keyword evidence="2" id="KW-1185">Reference proteome</keyword>